<dbReference type="AlphaFoldDB" id="A0AAQ3WWX8"/>
<evidence type="ECO:0000313" key="2">
    <source>
        <dbReference type="Proteomes" id="UP001341281"/>
    </source>
</evidence>
<accession>A0AAQ3WWX8</accession>
<dbReference type="Proteomes" id="UP001341281">
    <property type="component" value="Chromosome 05"/>
</dbReference>
<protein>
    <submittedName>
        <fullName evidence="1">Uncharacterized protein</fullName>
    </submittedName>
</protein>
<gene>
    <name evidence="1" type="ORF">U9M48_025190</name>
</gene>
<reference evidence="1 2" key="1">
    <citation type="submission" date="2024-02" db="EMBL/GenBank/DDBJ databases">
        <title>High-quality chromosome-scale genome assembly of Pensacola bahiagrass (Paspalum notatum Flugge var. saurae).</title>
        <authorList>
            <person name="Vega J.M."/>
            <person name="Podio M."/>
            <person name="Orjuela J."/>
            <person name="Siena L.A."/>
            <person name="Pessino S.C."/>
            <person name="Combes M.C."/>
            <person name="Mariac C."/>
            <person name="Albertini E."/>
            <person name="Pupilli F."/>
            <person name="Ortiz J.P.A."/>
            <person name="Leblanc O."/>
        </authorList>
    </citation>
    <scope>NUCLEOTIDE SEQUENCE [LARGE SCALE GENOMIC DNA]</scope>
    <source>
        <strain evidence="1">R1</strain>
        <tissue evidence="1">Leaf</tissue>
    </source>
</reference>
<evidence type="ECO:0000313" key="1">
    <source>
        <dbReference type="EMBL" id="WVZ77308.1"/>
    </source>
</evidence>
<dbReference type="EMBL" id="CP144749">
    <property type="protein sequence ID" value="WVZ77307.1"/>
    <property type="molecule type" value="Genomic_DNA"/>
</dbReference>
<proteinExistence type="predicted"/>
<organism evidence="1 2">
    <name type="scientific">Paspalum notatum var. saurae</name>
    <dbReference type="NCBI Taxonomy" id="547442"/>
    <lineage>
        <taxon>Eukaryota</taxon>
        <taxon>Viridiplantae</taxon>
        <taxon>Streptophyta</taxon>
        <taxon>Embryophyta</taxon>
        <taxon>Tracheophyta</taxon>
        <taxon>Spermatophyta</taxon>
        <taxon>Magnoliopsida</taxon>
        <taxon>Liliopsida</taxon>
        <taxon>Poales</taxon>
        <taxon>Poaceae</taxon>
        <taxon>PACMAD clade</taxon>
        <taxon>Panicoideae</taxon>
        <taxon>Andropogonodae</taxon>
        <taxon>Paspaleae</taxon>
        <taxon>Paspalinae</taxon>
        <taxon>Paspalum</taxon>
    </lineage>
</organism>
<sequence>MLDFVEGVNDASQLKILRRQRRWWRRRPRWRRSSCYWALSRWNRLAILFFVSWDLAGANDVDPIRDRWSDKWIASEKEEHGDPDPGSLICTFEILEQNFRNLSENDFSPAIVDKGQKEEIFFWRPLPPFSLPSGIGGDGEP</sequence>
<dbReference type="EMBL" id="CP144749">
    <property type="protein sequence ID" value="WVZ77308.1"/>
    <property type="molecule type" value="Genomic_DNA"/>
</dbReference>
<keyword evidence="2" id="KW-1185">Reference proteome</keyword>
<name>A0AAQ3WWX8_PASNO</name>